<protein>
    <submittedName>
        <fullName evidence="7">O-Antigen ligase</fullName>
    </submittedName>
</protein>
<evidence type="ECO:0000256" key="4">
    <source>
        <dbReference type="ARBA" id="ARBA00023136"/>
    </source>
</evidence>
<keyword evidence="8" id="KW-1185">Reference proteome</keyword>
<feature type="transmembrane region" description="Helical" evidence="5">
    <location>
        <begin position="235"/>
        <end position="254"/>
    </location>
</feature>
<gene>
    <name evidence="7" type="ORF">H206_01569</name>
</gene>
<keyword evidence="4 5" id="KW-0472">Membrane</keyword>
<dbReference type="PANTHER" id="PTHR37422">
    <property type="entry name" value="TEICHURONIC ACID BIOSYNTHESIS PROTEIN TUAE"/>
    <property type="match status" value="1"/>
</dbReference>
<feature type="transmembrane region" description="Helical" evidence="5">
    <location>
        <begin position="12"/>
        <end position="30"/>
    </location>
</feature>
<dbReference type="GO" id="GO:0016874">
    <property type="term" value="F:ligase activity"/>
    <property type="evidence" value="ECO:0007669"/>
    <property type="project" value="UniProtKB-KW"/>
</dbReference>
<keyword evidence="3 5" id="KW-1133">Transmembrane helix</keyword>
<dbReference type="Proteomes" id="UP000287853">
    <property type="component" value="Unassembled WGS sequence"/>
</dbReference>
<feature type="domain" description="O-antigen ligase-related" evidence="6">
    <location>
        <begin position="269"/>
        <end position="413"/>
    </location>
</feature>
<evidence type="ECO:0000259" key="6">
    <source>
        <dbReference type="Pfam" id="PF04932"/>
    </source>
</evidence>
<feature type="transmembrane region" description="Helical" evidence="5">
    <location>
        <begin position="60"/>
        <end position="77"/>
    </location>
</feature>
<comment type="subcellular location">
    <subcellularLocation>
        <location evidence="1">Membrane</location>
        <topology evidence="1">Multi-pass membrane protein</topology>
    </subcellularLocation>
</comment>
<dbReference type="InterPro" id="IPR051533">
    <property type="entry name" value="WaaL-like"/>
</dbReference>
<dbReference type="EMBL" id="MTKO01000065">
    <property type="protein sequence ID" value="RWX46369.1"/>
    <property type="molecule type" value="Genomic_DNA"/>
</dbReference>
<feature type="transmembrane region" description="Helical" evidence="5">
    <location>
        <begin position="433"/>
        <end position="451"/>
    </location>
</feature>
<feature type="transmembrane region" description="Helical" evidence="5">
    <location>
        <begin position="175"/>
        <end position="199"/>
    </location>
</feature>
<evidence type="ECO:0000256" key="2">
    <source>
        <dbReference type="ARBA" id="ARBA00022692"/>
    </source>
</evidence>
<organism evidence="7 8">
    <name type="scientific">Candidatus Electrothrix aarhusensis</name>
    <dbReference type="NCBI Taxonomy" id="1859131"/>
    <lineage>
        <taxon>Bacteria</taxon>
        <taxon>Pseudomonadati</taxon>
        <taxon>Thermodesulfobacteriota</taxon>
        <taxon>Desulfobulbia</taxon>
        <taxon>Desulfobulbales</taxon>
        <taxon>Desulfobulbaceae</taxon>
        <taxon>Candidatus Electrothrix</taxon>
    </lineage>
</organism>
<keyword evidence="7" id="KW-0436">Ligase</keyword>
<accession>A0A444IZS7</accession>
<evidence type="ECO:0000313" key="7">
    <source>
        <dbReference type="EMBL" id="RWX46369.1"/>
    </source>
</evidence>
<dbReference type="GO" id="GO:0016020">
    <property type="term" value="C:membrane"/>
    <property type="evidence" value="ECO:0007669"/>
    <property type="project" value="UniProtKB-SubCell"/>
</dbReference>
<feature type="transmembrane region" description="Helical" evidence="5">
    <location>
        <begin position="261"/>
        <end position="278"/>
    </location>
</feature>
<dbReference type="InterPro" id="IPR007016">
    <property type="entry name" value="O-antigen_ligase-rel_domated"/>
</dbReference>
<evidence type="ECO:0000256" key="3">
    <source>
        <dbReference type="ARBA" id="ARBA00022989"/>
    </source>
</evidence>
<reference evidence="7 8" key="1">
    <citation type="submission" date="2017-01" db="EMBL/GenBank/DDBJ databases">
        <title>The cable genome- insights into the physiology and evolution of filamentous bacteria capable of sulfide oxidation via long distance electron transfer.</title>
        <authorList>
            <person name="Schreiber L."/>
            <person name="Bjerg J.T."/>
            <person name="Boggild A."/>
            <person name="Van De Vossenberg J."/>
            <person name="Meysman F."/>
            <person name="Nielsen L.P."/>
            <person name="Schramm A."/>
            <person name="Kjeldsen K.U."/>
        </authorList>
    </citation>
    <scope>NUCLEOTIDE SEQUENCE [LARGE SCALE GENOMIC DNA]</scope>
    <source>
        <strain evidence="7">MCF</strain>
    </source>
</reference>
<dbReference type="PANTHER" id="PTHR37422:SF13">
    <property type="entry name" value="LIPOPOLYSACCHARIDE BIOSYNTHESIS PROTEIN PA4999-RELATED"/>
    <property type="match status" value="1"/>
</dbReference>
<feature type="transmembrane region" description="Helical" evidence="5">
    <location>
        <begin position="396"/>
        <end position="421"/>
    </location>
</feature>
<feature type="transmembrane region" description="Helical" evidence="5">
    <location>
        <begin position="151"/>
        <end position="168"/>
    </location>
</feature>
<feature type="transmembrane region" description="Helical" evidence="5">
    <location>
        <begin position="284"/>
        <end position="301"/>
    </location>
</feature>
<keyword evidence="2 5" id="KW-0812">Transmembrane</keyword>
<feature type="transmembrane region" description="Helical" evidence="5">
    <location>
        <begin position="36"/>
        <end position="53"/>
    </location>
</feature>
<dbReference type="AlphaFoldDB" id="A0A444IZS7"/>
<name>A0A444IZS7_9BACT</name>
<comment type="caution">
    <text evidence="7">The sequence shown here is derived from an EMBL/GenBank/DDBJ whole genome shotgun (WGS) entry which is preliminary data.</text>
</comment>
<dbReference type="Pfam" id="PF04932">
    <property type="entry name" value="Wzy_C"/>
    <property type="match status" value="1"/>
</dbReference>
<feature type="transmembrane region" description="Helical" evidence="5">
    <location>
        <begin position="308"/>
        <end position="329"/>
    </location>
</feature>
<feature type="transmembrane region" description="Helical" evidence="5">
    <location>
        <begin position="120"/>
        <end position="139"/>
    </location>
</feature>
<evidence type="ECO:0000256" key="1">
    <source>
        <dbReference type="ARBA" id="ARBA00004141"/>
    </source>
</evidence>
<feature type="transmembrane region" description="Helical" evidence="5">
    <location>
        <begin position="89"/>
        <end position="108"/>
    </location>
</feature>
<evidence type="ECO:0000313" key="8">
    <source>
        <dbReference type="Proteomes" id="UP000287853"/>
    </source>
</evidence>
<evidence type="ECO:0000256" key="5">
    <source>
        <dbReference type="SAM" id="Phobius"/>
    </source>
</evidence>
<sequence>MHALRCRTFFELLFILLIGVCTSVVLIKTLSMDAKWIKVIILGLTGLTVLLIIPHREKVLLCLLTFLIPLKMDINFLRESVHYRRAIQGFVVSGFDIFFLALMVLWIYRLSINHTLRINFFPHVTIPFFLMFALSLAGLSPAAVSFHVKVSVLWLMFKSWLVLIYVANNTDDQKLLYLVMGILLLTGLFQSMVGVGQYAKGGPLGLGFLGELGSLKSGQAGISRIGGTIGHANKMALFLGTLLQLNMACLFPSFPGSHKKLQWMYTVPFVPMLLTLLLTYSRGGWFSFLTGGVINCYWCAVRRTGKKVVSAIVVFGSFILFAAMAFLLLESVRNRLLMDDKGASEIRKPTAQIAKNIIYHNPWLGVGLNNYTSAIHKYDNTNFGASYHFPAAVHNVFLLIAAESGIPVLILFLYTLGYLFYTLWRMSRTQTDPLIPYLAIGFFCGLISWIMHNQKEYEYIFFQTRFWFNIGIILAMKSLTERQEKEALQIGTNL</sequence>
<proteinExistence type="predicted"/>